<dbReference type="GO" id="GO:0003676">
    <property type="term" value="F:nucleic acid binding"/>
    <property type="evidence" value="ECO:0007669"/>
    <property type="project" value="InterPro"/>
</dbReference>
<accession>A0A4Y2A4G4</accession>
<evidence type="ECO:0008006" key="3">
    <source>
        <dbReference type="Google" id="ProtNLM"/>
    </source>
</evidence>
<evidence type="ECO:0000313" key="2">
    <source>
        <dbReference type="Proteomes" id="UP000499080"/>
    </source>
</evidence>
<dbReference type="InterPro" id="IPR036397">
    <property type="entry name" value="RNaseH_sf"/>
</dbReference>
<dbReference type="OrthoDB" id="10042427at2759"/>
<dbReference type="EMBL" id="BGPR01000006">
    <property type="protein sequence ID" value="GBL74692.1"/>
    <property type="molecule type" value="Genomic_DNA"/>
</dbReference>
<dbReference type="AlphaFoldDB" id="A0A4Y2A4G4"/>
<evidence type="ECO:0000313" key="1">
    <source>
        <dbReference type="EMBL" id="GBL74692.1"/>
    </source>
</evidence>
<sequence>MESTSVYPDMNAIKHIWNVQRTSVAALNPSPLSLAMFRAALKEKYFTTTAKSHSDFWSCPHSPHSHPHSVVVTQQLLEQFKWDVSDHPAYSPDIATSDFHLFPELKI</sequence>
<dbReference type="Proteomes" id="UP000499080">
    <property type="component" value="Unassembled WGS sequence"/>
</dbReference>
<reference evidence="1 2" key="1">
    <citation type="journal article" date="2019" name="Sci. Rep.">
        <title>Orb-weaving spider Araneus ventricosus genome elucidates the spidroin gene catalogue.</title>
        <authorList>
            <person name="Kono N."/>
            <person name="Nakamura H."/>
            <person name="Ohtoshi R."/>
            <person name="Moran D.A.P."/>
            <person name="Shinohara A."/>
            <person name="Yoshida Y."/>
            <person name="Fujiwara M."/>
            <person name="Mori M."/>
            <person name="Tomita M."/>
            <person name="Arakawa K."/>
        </authorList>
    </citation>
    <scope>NUCLEOTIDE SEQUENCE [LARGE SCALE GENOMIC DNA]</scope>
</reference>
<dbReference type="Gene3D" id="3.30.420.10">
    <property type="entry name" value="Ribonuclease H-like superfamily/Ribonuclease H"/>
    <property type="match status" value="1"/>
</dbReference>
<organism evidence="1 2">
    <name type="scientific">Araneus ventricosus</name>
    <name type="common">Orbweaver spider</name>
    <name type="synonym">Epeira ventricosa</name>
    <dbReference type="NCBI Taxonomy" id="182803"/>
    <lineage>
        <taxon>Eukaryota</taxon>
        <taxon>Metazoa</taxon>
        <taxon>Ecdysozoa</taxon>
        <taxon>Arthropoda</taxon>
        <taxon>Chelicerata</taxon>
        <taxon>Arachnida</taxon>
        <taxon>Araneae</taxon>
        <taxon>Araneomorphae</taxon>
        <taxon>Entelegynae</taxon>
        <taxon>Araneoidea</taxon>
        <taxon>Araneidae</taxon>
        <taxon>Araneus</taxon>
    </lineage>
</organism>
<name>A0A4Y2A4G4_ARAVE</name>
<gene>
    <name evidence="1" type="ORF">AVEN_243576_1</name>
</gene>
<keyword evidence="2" id="KW-1185">Reference proteome</keyword>
<protein>
    <recommendedName>
        <fullName evidence="3">Histone-lysine N-methyltransferase SETMAR</fullName>
    </recommendedName>
</protein>
<comment type="caution">
    <text evidence="1">The sequence shown here is derived from an EMBL/GenBank/DDBJ whole genome shotgun (WGS) entry which is preliminary data.</text>
</comment>
<proteinExistence type="predicted"/>